<gene>
    <name evidence="5" type="ORF">HHI36_019215</name>
</gene>
<reference evidence="5 6" key="1">
    <citation type="journal article" date="2021" name="BMC Biol.">
        <title>Horizontally acquired antibacterial genes associated with adaptive radiation of ladybird beetles.</title>
        <authorList>
            <person name="Li H.S."/>
            <person name="Tang X.F."/>
            <person name="Huang Y.H."/>
            <person name="Xu Z.Y."/>
            <person name="Chen M.L."/>
            <person name="Du X.Y."/>
            <person name="Qiu B.Y."/>
            <person name="Chen P.T."/>
            <person name="Zhang W."/>
            <person name="Slipinski A."/>
            <person name="Escalona H.E."/>
            <person name="Waterhouse R.M."/>
            <person name="Zwick A."/>
            <person name="Pang H."/>
        </authorList>
    </citation>
    <scope>NUCLEOTIDE SEQUENCE [LARGE SCALE GENOMIC DNA]</scope>
    <source>
        <strain evidence="5">SYSU2018</strain>
    </source>
</reference>
<dbReference type="PANTHER" id="PTHR13256">
    <property type="entry name" value="N-ACETYLTRANSFERASE 9"/>
    <property type="match status" value="1"/>
</dbReference>
<dbReference type="Gene3D" id="3.40.630.30">
    <property type="match status" value="1"/>
</dbReference>
<dbReference type="SUPFAM" id="SSF55729">
    <property type="entry name" value="Acyl-CoA N-acyltransferases (Nat)"/>
    <property type="match status" value="1"/>
</dbReference>
<evidence type="ECO:0000313" key="6">
    <source>
        <dbReference type="Proteomes" id="UP001516400"/>
    </source>
</evidence>
<dbReference type="InterPro" id="IPR000182">
    <property type="entry name" value="GNAT_dom"/>
</dbReference>
<dbReference type="PANTHER" id="PTHR13256:SF16">
    <property type="entry name" value="ALPHA_BETA-TUBULIN-N-ACETYLTRANSFERASE 9"/>
    <property type="match status" value="1"/>
</dbReference>
<dbReference type="InterPro" id="IPR016181">
    <property type="entry name" value="Acyl_CoA_acyltransferase"/>
</dbReference>
<evidence type="ECO:0000259" key="4">
    <source>
        <dbReference type="Pfam" id="PF13302"/>
    </source>
</evidence>
<dbReference type="Pfam" id="PF13302">
    <property type="entry name" value="Acetyltransf_3"/>
    <property type="match status" value="1"/>
</dbReference>
<feature type="domain" description="N-acetyltransferase" evidence="4">
    <location>
        <begin position="14"/>
        <end position="158"/>
    </location>
</feature>
<dbReference type="GO" id="GO:0016746">
    <property type="term" value="F:acyltransferase activity"/>
    <property type="evidence" value="ECO:0007669"/>
    <property type="project" value="UniProtKB-KW"/>
</dbReference>
<proteinExistence type="inferred from homology"/>
<comment type="caution">
    <text evidence="5">The sequence shown here is derived from an EMBL/GenBank/DDBJ whole genome shotgun (WGS) entry which is preliminary data.</text>
</comment>
<organism evidence="5 6">
    <name type="scientific">Cryptolaemus montrouzieri</name>
    <dbReference type="NCBI Taxonomy" id="559131"/>
    <lineage>
        <taxon>Eukaryota</taxon>
        <taxon>Metazoa</taxon>
        <taxon>Ecdysozoa</taxon>
        <taxon>Arthropoda</taxon>
        <taxon>Hexapoda</taxon>
        <taxon>Insecta</taxon>
        <taxon>Pterygota</taxon>
        <taxon>Neoptera</taxon>
        <taxon>Endopterygota</taxon>
        <taxon>Coleoptera</taxon>
        <taxon>Polyphaga</taxon>
        <taxon>Cucujiformia</taxon>
        <taxon>Coccinelloidea</taxon>
        <taxon>Coccinellidae</taxon>
        <taxon>Scymninae</taxon>
        <taxon>Scymnini</taxon>
        <taxon>Cryptolaemus</taxon>
    </lineage>
</organism>
<dbReference type="Proteomes" id="UP001516400">
    <property type="component" value="Unassembled WGS sequence"/>
</dbReference>
<evidence type="ECO:0000256" key="1">
    <source>
        <dbReference type="ARBA" id="ARBA00009342"/>
    </source>
</evidence>
<evidence type="ECO:0000256" key="2">
    <source>
        <dbReference type="ARBA" id="ARBA00022679"/>
    </source>
</evidence>
<protein>
    <recommendedName>
        <fullName evidence="4">N-acetyltransferase domain-containing protein</fullName>
    </recommendedName>
</protein>
<keyword evidence="2" id="KW-0808">Transferase</keyword>
<comment type="similarity">
    <text evidence="1">Belongs to the acetyltransferase family. GNAT subfamily.</text>
</comment>
<keyword evidence="6" id="KW-1185">Reference proteome</keyword>
<keyword evidence="3" id="KW-0012">Acyltransferase</keyword>
<name>A0ABD2P269_9CUCU</name>
<evidence type="ECO:0000313" key="5">
    <source>
        <dbReference type="EMBL" id="KAL3285091.1"/>
    </source>
</evidence>
<dbReference type="AlphaFoldDB" id="A0ABD2P269"/>
<dbReference type="InterPro" id="IPR039135">
    <property type="entry name" value="NAT9-like"/>
</dbReference>
<accession>A0ABD2P269</accession>
<sequence>MRLNEDTKIIGNSVILVPYMQKHVPKYHAWMQSEDLRKLTASEPLTLEEEYAMQRSWLLDEDKCTFIILDKEIFTNTNNEVTSMIGDTNLFFESSNSRLCAEAEIMIAEDSSRGKKKGWEAMLHMLLYGIKYIHVKQFVVKISTSNKISINMFLKMDFIQTNISEIFDEVTLEKIVDAKWIEWIETQLPVHEVMNDYLDGDI</sequence>
<dbReference type="EMBL" id="JABFTP020000165">
    <property type="protein sequence ID" value="KAL3285091.1"/>
    <property type="molecule type" value="Genomic_DNA"/>
</dbReference>
<evidence type="ECO:0000256" key="3">
    <source>
        <dbReference type="ARBA" id="ARBA00023315"/>
    </source>
</evidence>